<evidence type="ECO:0000256" key="1">
    <source>
        <dbReference type="SAM" id="SignalP"/>
    </source>
</evidence>
<dbReference type="SMART" id="SM00494">
    <property type="entry name" value="ChtBD2"/>
    <property type="match status" value="1"/>
</dbReference>
<name>A0A9N9R9C9_9NEOP</name>
<dbReference type="EMBL" id="OU893335">
    <property type="protein sequence ID" value="CAG9792121.1"/>
    <property type="molecule type" value="Genomic_DNA"/>
</dbReference>
<feature type="domain" description="Chitin-binding type-2" evidence="2">
    <location>
        <begin position="86"/>
        <end position="146"/>
    </location>
</feature>
<dbReference type="Gene3D" id="2.170.140.10">
    <property type="entry name" value="Chitin binding domain"/>
    <property type="match status" value="1"/>
</dbReference>
<reference evidence="3" key="2">
    <citation type="submission" date="2022-10" db="EMBL/GenBank/DDBJ databases">
        <authorList>
            <consortium name="ENA_rothamsted_submissions"/>
            <consortium name="culmorum"/>
            <person name="King R."/>
        </authorList>
    </citation>
    <scope>NUCLEOTIDE SEQUENCE</scope>
</reference>
<organism evidence="3 4">
    <name type="scientific">Diatraea saccharalis</name>
    <name type="common">sugarcane borer</name>
    <dbReference type="NCBI Taxonomy" id="40085"/>
    <lineage>
        <taxon>Eukaryota</taxon>
        <taxon>Metazoa</taxon>
        <taxon>Ecdysozoa</taxon>
        <taxon>Arthropoda</taxon>
        <taxon>Hexapoda</taxon>
        <taxon>Insecta</taxon>
        <taxon>Pterygota</taxon>
        <taxon>Neoptera</taxon>
        <taxon>Endopterygota</taxon>
        <taxon>Lepidoptera</taxon>
        <taxon>Glossata</taxon>
        <taxon>Ditrysia</taxon>
        <taxon>Pyraloidea</taxon>
        <taxon>Crambidae</taxon>
        <taxon>Crambinae</taxon>
        <taxon>Diatraea</taxon>
    </lineage>
</organism>
<evidence type="ECO:0000259" key="2">
    <source>
        <dbReference type="PROSITE" id="PS50940"/>
    </source>
</evidence>
<reference evidence="3" key="1">
    <citation type="submission" date="2021-12" db="EMBL/GenBank/DDBJ databases">
        <authorList>
            <person name="King R."/>
        </authorList>
    </citation>
    <scope>NUCLEOTIDE SEQUENCE</scope>
</reference>
<keyword evidence="1" id="KW-0732">Signal</keyword>
<dbReference type="SUPFAM" id="SSF57625">
    <property type="entry name" value="Invertebrate chitin-binding proteins"/>
    <property type="match status" value="1"/>
</dbReference>
<evidence type="ECO:0000313" key="4">
    <source>
        <dbReference type="Proteomes" id="UP001153714"/>
    </source>
</evidence>
<dbReference type="PROSITE" id="PS50940">
    <property type="entry name" value="CHIT_BIND_II"/>
    <property type="match status" value="1"/>
</dbReference>
<feature type="signal peptide" evidence="1">
    <location>
        <begin position="1"/>
        <end position="20"/>
    </location>
</feature>
<dbReference type="Proteomes" id="UP001153714">
    <property type="component" value="Chromosome 4"/>
</dbReference>
<dbReference type="GO" id="GO:0008061">
    <property type="term" value="F:chitin binding"/>
    <property type="evidence" value="ECO:0007669"/>
    <property type="project" value="InterPro"/>
</dbReference>
<protein>
    <recommendedName>
        <fullName evidence="2">Chitin-binding type-2 domain-containing protein</fullName>
    </recommendedName>
</protein>
<evidence type="ECO:0000313" key="3">
    <source>
        <dbReference type="EMBL" id="CAG9792121.1"/>
    </source>
</evidence>
<feature type="chain" id="PRO_5040438312" description="Chitin-binding type-2 domain-containing protein" evidence="1">
    <location>
        <begin position="21"/>
        <end position="259"/>
    </location>
</feature>
<dbReference type="GO" id="GO:0005576">
    <property type="term" value="C:extracellular region"/>
    <property type="evidence" value="ECO:0007669"/>
    <property type="project" value="InterPro"/>
</dbReference>
<dbReference type="OrthoDB" id="7347018at2759"/>
<dbReference type="InterPro" id="IPR036508">
    <property type="entry name" value="Chitin-bd_dom_sf"/>
</dbReference>
<dbReference type="AlphaFoldDB" id="A0A9N9R9C9"/>
<sequence length="259" mass="29774">MLHLSYVSLLVVILHKQTIATHLNLNHFVCGPYGFVCEGLDRLRLCEDDKLIGPSFKCPRNSVCNSDSLDVCDNAINYIDPEVRKSLHCHRNERIADPTVPNCKGYILCIPNKDRFQGIKFKCAGNTVFNGFTRTCSSPERYKCPINNTTKATLELFGNQNRRGDTSDVSKFDPIRDRESKPIECKHYKFTVTNEDGPVRATYFCPSRPVQGENTVRCTVFSSKYCLTLERDDEQQYMQNFGLPFRKPRHYRTDKKIDP</sequence>
<proteinExistence type="predicted"/>
<keyword evidence="4" id="KW-1185">Reference proteome</keyword>
<accession>A0A9N9R9C9</accession>
<gene>
    <name evidence="3" type="ORF">DIATSA_LOCUS9682</name>
</gene>
<dbReference type="InterPro" id="IPR002557">
    <property type="entry name" value="Chitin-bd_dom"/>
</dbReference>
<dbReference type="Pfam" id="PF01607">
    <property type="entry name" value="CBM_14"/>
    <property type="match status" value="1"/>
</dbReference>